<dbReference type="InterPro" id="IPR012910">
    <property type="entry name" value="Plug_dom"/>
</dbReference>
<dbReference type="PANTHER" id="PTHR30442">
    <property type="entry name" value="IRON III DICITRATE TRANSPORT PROTEIN FECA"/>
    <property type="match status" value="1"/>
</dbReference>
<dbReference type="Gene3D" id="2.170.130.10">
    <property type="entry name" value="TonB-dependent receptor, plug domain"/>
    <property type="match status" value="1"/>
</dbReference>
<dbReference type="InterPro" id="IPR010917">
    <property type="entry name" value="TonB_rcpt_CS"/>
</dbReference>
<name>A0ABP7THK4_9BACT</name>
<proteinExistence type="inferred from homology"/>
<dbReference type="InterPro" id="IPR000531">
    <property type="entry name" value="Beta-barrel_TonB"/>
</dbReference>
<accession>A0ABP7THK4</accession>
<dbReference type="PROSITE" id="PS52016">
    <property type="entry name" value="TONB_DEPENDENT_REC_3"/>
    <property type="match status" value="1"/>
</dbReference>
<keyword evidence="2 9" id="KW-0813">Transport</keyword>
<keyword evidence="4 9" id="KW-0812">Transmembrane</keyword>
<comment type="similarity">
    <text evidence="9 10">Belongs to the TonB-dependent receptor family.</text>
</comment>
<feature type="domain" description="TonB-dependent receptor-like beta-barrel" evidence="12">
    <location>
        <begin position="280"/>
        <end position="705"/>
    </location>
</feature>
<dbReference type="InterPro" id="IPR036942">
    <property type="entry name" value="Beta-barrel_TonB_sf"/>
</dbReference>
<sequence length="739" mass="80950">MPFTHPSARLLSGGLFLLTLAAARPALAQVVPAPSVSRTLDEVQVVGLKSKNGLGNLGEVGGAVIYAGKKTEVLVLDSLDANTAQNNPRQILGRIPGMNFSETEGSGFPANGIGLRGLNPVQSVEMNVRQNGYNITADLYGYPETYYLPAMEGVERVEVTRGAASLQFGPQFGGTVNYVMRQGAKDKPFELALRQTGGSFGLFNSFTSVGGQLGKLNYYAYGQYRRQEGWRPNSGLSQATAFAGLSYQATEKLKLGLEYSLLRNKIQMPGGLTDSLFNANPRQSTRARNWLQSPWNVLTLMADYRLSYRTLLTLRTAGNLSSRALVWRNEDGGAAAPDTVDRATGQFVPREVENETFRSLTNELRLRHDYRLFGLDNTLAVGVRYFAGYMHRQGGGPGSTAADLDLNLYGGGYEYDFEFRTQNLAPFAETIIRLTDRLSLTPGVRYEFINSKAQGYKVQDDGLAQTTKESRNRSFLLFGAGAQFQATAGTAFYGNVSQAYRPVDYSALQPFGVTSKIDPNLKDSNGYNADLGYRGAVGEWLNFNVGAFYLKYNRRIGTVALVDPITGNDYSLRTNVADSEHKGAETYLEISPLKLLKTVSRHRLSAFNSLAYVDARYVSGEFQGKRVEYAPKLIERVGLTYGCGPLSITGQYSYTGDSFGEANNFRAPDNDNPLQGLVPAYAVWDLSGTYHAAHNLDLKAGVNNLADAKYFTRRTDEYPGPGIIPSIGRSFYATLAAKF</sequence>
<dbReference type="Gene3D" id="2.40.170.20">
    <property type="entry name" value="TonB-dependent receptor, beta-barrel domain"/>
    <property type="match status" value="1"/>
</dbReference>
<keyword evidence="5 11" id="KW-0732">Signal</keyword>
<keyword evidence="14" id="KW-0675">Receptor</keyword>
<evidence type="ECO:0000256" key="7">
    <source>
        <dbReference type="ARBA" id="ARBA00023136"/>
    </source>
</evidence>
<protein>
    <submittedName>
        <fullName evidence="14">TonB-dependent receptor</fullName>
    </submittedName>
</protein>
<evidence type="ECO:0000313" key="14">
    <source>
        <dbReference type="EMBL" id="GAA4026261.1"/>
    </source>
</evidence>
<dbReference type="PROSITE" id="PS01156">
    <property type="entry name" value="TONB_DEPENDENT_REC_2"/>
    <property type="match status" value="1"/>
</dbReference>
<organism evidence="14 15">
    <name type="scientific">Hymenobacter glaciei</name>
    <dbReference type="NCBI Taxonomy" id="877209"/>
    <lineage>
        <taxon>Bacteria</taxon>
        <taxon>Pseudomonadati</taxon>
        <taxon>Bacteroidota</taxon>
        <taxon>Cytophagia</taxon>
        <taxon>Cytophagales</taxon>
        <taxon>Hymenobacteraceae</taxon>
        <taxon>Hymenobacter</taxon>
    </lineage>
</organism>
<dbReference type="PANTHER" id="PTHR30442:SF0">
    <property type="entry name" value="FE(3+) DICITRATE TRANSPORT PROTEIN FECA"/>
    <property type="match status" value="1"/>
</dbReference>
<evidence type="ECO:0000313" key="15">
    <source>
        <dbReference type="Proteomes" id="UP001501469"/>
    </source>
</evidence>
<reference evidence="15" key="1">
    <citation type="journal article" date="2019" name="Int. J. Syst. Evol. Microbiol.">
        <title>The Global Catalogue of Microorganisms (GCM) 10K type strain sequencing project: providing services to taxonomists for standard genome sequencing and annotation.</title>
        <authorList>
            <consortium name="The Broad Institute Genomics Platform"/>
            <consortium name="The Broad Institute Genome Sequencing Center for Infectious Disease"/>
            <person name="Wu L."/>
            <person name="Ma J."/>
        </authorList>
    </citation>
    <scope>NUCLEOTIDE SEQUENCE [LARGE SCALE GENOMIC DNA]</scope>
    <source>
        <strain evidence="15">JCM 17225</strain>
    </source>
</reference>
<evidence type="ECO:0000256" key="3">
    <source>
        <dbReference type="ARBA" id="ARBA00022452"/>
    </source>
</evidence>
<keyword evidence="8 9" id="KW-0998">Cell outer membrane</keyword>
<dbReference type="SUPFAM" id="SSF56935">
    <property type="entry name" value="Porins"/>
    <property type="match status" value="1"/>
</dbReference>
<feature type="domain" description="TonB-dependent receptor plug" evidence="13">
    <location>
        <begin position="82"/>
        <end position="171"/>
    </location>
</feature>
<dbReference type="EMBL" id="BAABDK010000006">
    <property type="protein sequence ID" value="GAA4026261.1"/>
    <property type="molecule type" value="Genomic_DNA"/>
</dbReference>
<evidence type="ECO:0000256" key="4">
    <source>
        <dbReference type="ARBA" id="ARBA00022692"/>
    </source>
</evidence>
<feature type="chain" id="PRO_5045083196" evidence="11">
    <location>
        <begin position="29"/>
        <end position="739"/>
    </location>
</feature>
<evidence type="ECO:0000259" key="12">
    <source>
        <dbReference type="Pfam" id="PF00593"/>
    </source>
</evidence>
<dbReference type="Pfam" id="PF00593">
    <property type="entry name" value="TonB_dep_Rec_b-barrel"/>
    <property type="match status" value="1"/>
</dbReference>
<evidence type="ECO:0000256" key="1">
    <source>
        <dbReference type="ARBA" id="ARBA00004571"/>
    </source>
</evidence>
<comment type="subcellular location">
    <subcellularLocation>
        <location evidence="1 9">Cell outer membrane</location>
        <topology evidence="1 9">Multi-pass membrane protein</topology>
    </subcellularLocation>
</comment>
<feature type="signal peptide" evidence="11">
    <location>
        <begin position="1"/>
        <end position="28"/>
    </location>
</feature>
<comment type="caution">
    <text evidence="14">The sequence shown here is derived from an EMBL/GenBank/DDBJ whole genome shotgun (WGS) entry which is preliminary data.</text>
</comment>
<dbReference type="CDD" id="cd01347">
    <property type="entry name" value="ligand_gated_channel"/>
    <property type="match status" value="1"/>
</dbReference>
<dbReference type="RefSeq" id="WP_345050530.1">
    <property type="nucleotide sequence ID" value="NZ_BAABDK010000006.1"/>
</dbReference>
<dbReference type="Proteomes" id="UP001501469">
    <property type="component" value="Unassembled WGS sequence"/>
</dbReference>
<evidence type="ECO:0000256" key="9">
    <source>
        <dbReference type="PROSITE-ProRule" id="PRU01360"/>
    </source>
</evidence>
<keyword evidence="6 10" id="KW-0798">TonB box</keyword>
<evidence type="ECO:0000256" key="8">
    <source>
        <dbReference type="ARBA" id="ARBA00023237"/>
    </source>
</evidence>
<dbReference type="Pfam" id="PF07715">
    <property type="entry name" value="Plug"/>
    <property type="match status" value="1"/>
</dbReference>
<dbReference type="InterPro" id="IPR037066">
    <property type="entry name" value="Plug_dom_sf"/>
</dbReference>
<evidence type="ECO:0000256" key="10">
    <source>
        <dbReference type="RuleBase" id="RU003357"/>
    </source>
</evidence>
<evidence type="ECO:0000256" key="5">
    <source>
        <dbReference type="ARBA" id="ARBA00022729"/>
    </source>
</evidence>
<keyword evidence="15" id="KW-1185">Reference proteome</keyword>
<keyword evidence="7 9" id="KW-0472">Membrane</keyword>
<gene>
    <name evidence="14" type="ORF">GCM10022409_07800</name>
</gene>
<evidence type="ECO:0000256" key="6">
    <source>
        <dbReference type="ARBA" id="ARBA00023077"/>
    </source>
</evidence>
<dbReference type="InterPro" id="IPR039426">
    <property type="entry name" value="TonB-dep_rcpt-like"/>
</dbReference>
<evidence type="ECO:0000256" key="11">
    <source>
        <dbReference type="SAM" id="SignalP"/>
    </source>
</evidence>
<keyword evidence="3 9" id="KW-1134">Transmembrane beta strand</keyword>
<evidence type="ECO:0000256" key="2">
    <source>
        <dbReference type="ARBA" id="ARBA00022448"/>
    </source>
</evidence>
<evidence type="ECO:0000259" key="13">
    <source>
        <dbReference type="Pfam" id="PF07715"/>
    </source>
</evidence>